<dbReference type="EMBL" id="OR343189">
    <property type="protein sequence ID" value="WNL50115.1"/>
    <property type="molecule type" value="Genomic_DNA"/>
</dbReference>
<name>A0AA96J3I8_9VIRU</name>
<feature type="coiled-coil region" evidence="1">
    <location>
        <begin position="244"/>
        <end position="271"/>
    </location>
</feature>
<gene>
    <name evidence="2" type="ORF">MarDSR_076</name>
</gene>
<keyword evidence="1" id="KW-0175">Coiled coil</keyword>
<reference evidence="2" key="1">
    <citation type="submission" date="2023-07" db="EMBL/GenBank/DDBJ databases">
        <authorList>
            <person name="Xia Y."/>
        </authorList>
    </citation>
    <scope>NUCLEOTIDE SEQUENCE</scope>
    <source>
        <strain evidence="2">E</strain>
    </source>
</reference>
<sequence>MSNILFLEPFAKRDNNKIDENILLHLFVNMECYDDGLESEKDDGVIYLIRNDSIWKDGVFKVGKTRNWKKRSCSYGKVRLLHCFRSDFISESEKDVINQFSKHFPVAFGKEYFLCSEEEAVRTFRCVEEKMMEKTYAFGTKFLFSVMPFCSPEKGKKEKKEKRKFLYSEKLAGEICEAEPCKSEDIPFLKRPGRSREDKLRSSKYCFAKKFKVEQKDLTPEFILEYDGKEKIFENQSLAFCGSKAEQKERLADLLERKNNEKKDLKASERIGMSCNLEKVVYARRLFYWLGYGSTTTREKKSKEEMTARLEKIRERIKKSRHFQELLGKMPDEEKFMVKYINGILKRMFDCYIARTSRKTSFFWELVFCSPWKHGDEITPIPKKKVHSLEVIANPF</sequence>
<proteinExistence type="predicted"/>
<evidence type="ECO:0000256" key="1">
    <source>
        <dbReference type="SAM" id="Coils"/>
    </source>
</evidence>
<protein>
    <submittedName>
        <fullName evidence="2">Origin of replication binding protein</fullName>
    </submittedName>
</protein>
<accession>A0AA96J3I8</accession>
<evidence type="ECO:0000313" key="2">
    <source>
        <dbReference type="EMBL" id="WNL50115.1"/>
    </source>
</evidence>
<organism evidence="2">
    <name type="scientific">Marseillevirus sp</name>
    <dbReference type="NCBI Taxonomy" id="2809551"/>
    <lineage>
        <taxon>Viruses</taxon>
        <taxon>Varidnaviria</taxon>
        <taxon>Bamfordvirae</taxon>
        <taxon>Nucleocytoviricota</taxon>
        <taxon>Megaviricetes</taxon>
        <taxon>Pimascovirales</taxon>
        <taxon>Pimascovirales incertae sedis</taxon>
        <taxon>Marseilleviridae</taxon>
        <taxon>Marseillevirus</taxon>
    </lineage>
</organism>